<dbReference type="InterPro" id="IPR045062">
    <property type="entry name" value="Cyt_c_biogenesis_CcsA/CcmC"/>
</dbReference>
<reference evidence="10" key="1">
    <citation type="submission" date="2019-09" db="EMBL/GenBank/DDBJ databases">
        <authorList>
            <person name="Liu S.-L."/>
            <person name="Chiang Y.-R."/>
            <person name="Fu H.-Y."/>
        </authorList>
    </citation>
    <scope>NUCLEOTIDE SEQUENCE</scope>
    <source>
        <strain evidence="10">THAL066</strain>
    </source>
</reference>
<feature type="transmembrane region" description="Helical" evidence="8">
    <location>
        <begin position="172"/>
        <end position="195"/>
    </location>
</feature>
<dbReference type="EMBL" id="MN431657">
    <property type="protein sequence ID" value="QMX77492.1"/>
    <property type="molecule type" value="Genomic_DNA"/>
</dbReference>
<evidence type="ECO:0000313" key="10">
    <source>
        <dbReference type="EMBL" id="QMX77492.1"/>
    </source>
</evidence>
<evidence type="ECO:0000256" key="4">
    <source>
        <dbReference type="ARBA" id="ARBA00022748"/>
    </source>
</evidence>
<accession>A0A7G5VUX5</accession>
<organism evidence="10">
    <name type="scientific">Cyanidiococcus yangmingshanensis</name>
    <dbReference type="NCBI Taxonomy" id="2690220"/>
    <lineage>
        <taxon>Eukaryota</taxon>
        <taxon>Rhodophyta</taxon>
        <taxon>Bangiophyceae</taxon>
        <taxon>Cyanidiales</taxon>
        <taxon>Cyanidiaceae</taxon>
        <taxon>Cyanidiococcus</taxon>
    </lineage>
</organism>
<dbReference type="GO" id="GO:0015232">
    <property type="term" value="F:heme transmembrane transporter activity"/>
    <property type="evidence" value="ECO:0007669"/>
    <property type="project" value="InterPro"/>
</dbReference>
<keyword evidence="7 8" id="KW-0472">Membrane</keyword>
<keyword evidence="10" id="KW-0150">Chloroplast</keyword>
<keyword evidence="10" id="KW-0934">Plastid</keyword>
<dbReference type="InterPro" id="IPR002541">
    <property type="entry name" value="Cyt_c_assembly"/>
</dbReference>
<geneLocation type="chloroplast" evidence="10"/>
<dbReference type="GO" id="GO:0005886">
    <property type="term" value="C:plasma membrane"/>
    <property type="evidence" value="ECO:0007669"/>
    <property type="project" value="TreeGrafter"/>
</dbReference>
<dbReference type="RefSeq" id="YP_009968391.1">
    <property type="nucleotide sequence ID" value="NC_051883.1"/>
</dbReference>
<dbReference type="HAMAP" id="MF_01391">
    <property type="entry name" value="CytC_CcsA"/>
    <property type="match status" value="1"/>
</dbReference>
<keyword evidence="6 8" id="KW-0793">Thylakoid</keyword>
<feature type="transmembrane region" description="Helical" evidence="8">
    <location>
        <begin position="136"/>
        <end position="160"/>
    </location>
</feature>
<feature type="transmembrane region" description="Helical" evidence="8">
    <location>
        <begin position="37"/>
        <end position="59"/>
    </location>
</feature>
<comment type="subunit">
    <text evidence="8">May interact with Ccs1.</text>
</comment>
<dbReference type="GO" id="GO:0017004">
    <property type="term" value="P:cytochrome complex assembly"/>
    <property type="evidence" value="ECO:0007669"/>
    <property type="project" value="UniProtKB-UniRule"/>
</dbReference>
<gene>
    <name evidence="8 10" type="primary">ccsA</name>
</gene>
<comment type="similarity">
    <text evidence="8">Belongs to the CcmF/CycK/Ccl1/NrfE/CcsA family.</text>
</comment>
<dbReference type="InterPro" id="IPR017562">
    <property type="entry name" value="Cyt_c_biogenesis_CcsA"/>
</dbReference>
<protein>
    <recommendedName>
        <fullName evidence="8">Cytochrome c biogenesis protein CcsA</fullName>
    </recommendedName>
</protein>
<feature type="domain" description="Cytochrome c assembly protein" evidence="9">
    <location>
        <begin position="69"/>
        <end position="260"/>
    </location>
</feature>
<name>A0A7G5VUX5_9RHOD</name>
<evidence type="ECO:0000256" key="6">
    <source>
        <dbReference type="ARBA" id="ARBA00023078"/>
    </source>
</evidence>
<evidence type="ECO:0000256" key="7">
    <source>
        <dbReference type="ARBA" id="ARBA00023136"/>
    </source>
</evidence>
<dbReference type="Pfam" id="PF01578">
    <property type="entry name" value="Cytochrom_C_asm"/>
    <property type="match status" value="1"/>
</dbReference>
<sequence>MITRFILENQLQNFVLTDCALATITCWANLTYWKKPLAFDVVQLAVIISNLCLSSLLMARCLHQGFIPLSNLYESLLFLAWCLSFVTLALQSKWRMSVAIGAPLVLLIVAYAHWALPSTMKLSNSLVPALQSNWLMMHVSVIIMSYASLMIGCLFSLLYLSISSHPSKLEELSYQTLRFGFVCLTLGIISGAIWANEAWGNYWSWDPKETWALITWLVFAAYLHTRRVWHGTKSALLACVGFVVIWICYLGVNWFAQGLHSYGWFVQ</sequence>
<dbReference type="GO" id="GO:0009535">
    <property type="term" value="C:chloroplast thylakoid membrane"/>
    <property type="evidence" value="ECO:0007669"/>
    <property type="project" value="UniProtKB-SubCell"/>
</dbReference>
<evidence type="ECO:0000256" key="1">
    <source>
        <dbReference type="ARBA" id="ARBA00004141"/>
    </source>
</evidence>
<evidence type="ECO:0000256" key="8">
    <source>
        <dbReference type="HAMAP-Rule" id="MF_01391"/>
    </source>
</evidence>
<keyword evidence="5 8" id="KW-1133">Transmembrane helix</keyword>
<comment type="function">
    <text evidence="8">Required during biogenesis of c-type cytochromes (cytochrome c6 and cytochrome f) at the step of heme attachment.</text>
</comment>
<dbReference type="PANTHER" id="PTHR30071:SF1">
    <property type="entry name" value="CYTOCHROME B_B6 PROTEIN-RELATED"/>
    <property type="match status" value="1"/>
</dbReference>
<evidence type="ECO:0000256" key="3">
    <source>
        <dbReference type="ARBA" id="ARBA00022692"/>
    </source>
</evidence>
<keyword evidence="4 8" id="KW-0201">Cytochrome c-type biogenesis</keyword>
<dbReference type="InterPro" id="IPR003557">
    <property type="entry name" value="Cyt_c_biogenesis_CcmC"/>
</dbReference>
<evidence type="ECO:0000256" key="5">
    <source>
        <dbReference type="ARBA" id="ARBA00022989"/>
    </source>
</evidence>
<feature type="transmembrane region" description="Helical" evidence="8">
    <location>
        <begin position="236"/>
        <end position="256"/>
    </location>
</feature>
<evidence type="ECO:0000256" key="2">
    <source>
        <dbReference type="ARBA" id="ARBA00005840"/>
    </source>
</evidence>
<dbReference type="GO" id="GO:0020037">
    <property type="term" value="F:heme binding"/>
    <property type="evidence" value="ECO:0007669"/>
    <property type="project" value="InterPro"/>
</dbReference>
<feature type="transmembrane region" description="Helical" evidence="8">
    <location>
        <begin position="210"/>
        <end position="229"/>
    </location>
</feature>
<feature type="transmembrane region" description="Helical" evidence="8">
    <location>
        <begin position="71"/>
        <end position="90"/>
    </location>
</feature>
<keyword evidence="3 8" id="KW-0812">Transmembrane</keyword>
<dbReference type="PRINTS" id="PR01386">
    <property type="entry name" value="CCMCBIOGNSIS"/>
</dbReference>
<proteinExistence type="inferred from homology"/>
<dbReference type="AlphaFoldDB" id="A0A7G5VUX5"/>
<comment type="subcellular location">
    <subcellularLocation>
        <location evidence="1">Membrane</location>
        <topology evidence="1">Multi-pass membrane protein</topology>
    </subcellularLocation>
    <subcellularLocation>
        <location evidence="8">Plastid</location>
        <location evidence="8">Chloroplast thylakoid membrane</location>
        <topology evidence="8">Multi-pass membrane protein</topology>
    </subcellularLocation>
</comment>
<comment type="similarity">
    <text evidence="2">Belongs to the CcmC/CycZ/HelC family.</text>
</comment>
<evidence type="ECO:0000259" key="9">
    <source>
        <dbReference type="Pfam" id="PF01578"/>
    </source>
</evidence>
<dbReference type="GeneID" id="60450415"/>
<feature type="transmembrane region" description="Helical" evidence="8">
    <location>
        <begin position="97"/>
        <end position="116"/>
    </location>
</feature>
<dbReference type="PANTHER" id="PTHR30071">
    <property type="entry name" value="HEME EXPORTER PROTEIN C"/>
    <property type="match status" value="1"/>
</dbReference>